<evidence type="ECO:0000256" key="2">
    <source>
        <dbReference type="ARBA" id="ARBA00022747"/>
    </source>
</evidence>
<dbReference type="InterPro" id="IPR052021">
    <property type="entry name" value="Type-I_RS_S_subunit"/>
</dbReference>
<dbReference type="Gene3D" id="3.90.220.20">
    <property type="entry name" value="DNA methylase specificity domains"/>
    <property type="match status" value="2"/>
</dbReference>
<evidence type="ECO:0000313" key="6">
    <source>
        <dbReference type="Proteomes" id="UP000220621"/>
    </source>
</evidence>
<proteinExistence type="inferred from homology"/>
<dbReference type="Pfam" id="PF01420">
    <property type="entry name" value="Methylase_S"/>
    <property type="match status" value="2"/>
</dbReference>
<gene>
    <name evidence="5" type="ORF">CN611_14055</name>
</gene>
<dbReference type="SUPFAM" id="SSF116734">
    <property type="entry name" value="DNA methylase specificity domain"/>
    <property type="match status" value="2"/>
</dbReference>
<keyword evidence="3" id="KW-0238">DNA-binding</keyword>
<dbReference type="PANTHER" id="PTHR30408">
    <property type="entry name" value="TYPE-1 RESTRICTION ENZYME ECOKI SPECIFICITY PROTEIN"/>
    <property type="match status" value="1"/>
</dbReference>
<comment type="caution">
    <text evidence="5">The sequence shown here is derived from an EMBL/GenBank/DDBJ whole genome shotgun (WGS) entry which is preliminary data.</text>
</comment>
<sequence>MNTAKLGDLVKIQTGKLDANASVSDGDYPFFTCSKAALRIDNYSYECECVLVAGNGDLNVKYYDGKFDAYQRTYIIESDDKNILDVKYLYYFMETYIHKLREQSIGGVIKYIKLGNLTDAKIPLPDLKTQKKIVAVLDKAQMLIVKRKAAISRLDELLQSVFLDMFGDPVSNERKWEKELFGTCLLKIESGWSPRCETFPASKGEWGVLKLSAVTKGVYIPGENKELLKDLEPKQDIVVNKGDLLFIRKNTLDLVGTSAFVFDTPDFLMMPDTIFRFVLADDRRLNKLFLWQLFNNIRFKKEVQKLAGGSAGSMPNISKQKLKNIGLIIPDISLQNQYANFVMKQEKQKEIMKKSLRELEENFQSLLYRGFKGKL</sequence>
<feature type="domain" description="Type I restriction modification DNA specificity" evidence="4">
    <location>
        <begin position="228"/>
        <end position="361"/>
    </location>
</feature>
<evidence type="ECO:0000259" key="4">
    <source>
        <dbReference type="Pfam" id="PF01420"/>
    </source>
</evidence>
<evidence type="ECO:0000256" key="3">
    <source>
        <dbReference type="ARBA" id="ARBA00023125"/>
    </source>
</evidence>
<dbReference type="PANTHER" id="PTHR30408:SF12">
    <property type="entry name" value="TYPE I RESTRICTION ENZYME MJAVIII SPECIFICITY SUBUNIT"/>
    <property type="match status" value="1"/>
</dbReference>
<dbReference type="InterPro" id="IPR000055">
    <property type="entry name" value="Restrct_endonuc_typeI_TRD"/>
</dbReference>
<dbReference type="GO" id="GO:0009307">
    <property type="term" value="P:DNA restriction-modification system"/>
    <property type="evidence" value="ECO:0007669"/>
    <property type="project" value="UniProtKB-KW"/>
</dbReference>
<keyword evidence="2" id="KW-0680">Restriction system</keyword>
<dbReference type="EMBL" id="NUDL01000039">
    <property type="protein sequence ID" value="PEM55581.1"/>
    <property type="molecule type" value="Genomic_DNA"/>
</dbReference>
<dbReference type="AlphaFoldDB" id="A0A2A8FVA3"/>
<keyword evidence="5" id="KW-0540">Nuclease</keyword>
<comment type="similarity">
    <text evidence="1">Belongs to the type-I restriction system S methylase family.</text>
</comment>
<evidence type="ECO:0000313" key="5">
    <source>
        <dbReference type="EMBL" id="PEM55581.1"/>
    </source>
</evidence>
<organism evidence="5 6">
    <name type="scientific">Bacillus wiedmannii</name>
    <dbReference type="NCBI Taxonomy" id="1890302"/>
    <lineage>
        <taxon>Bacteria</taxon>
        <taxon>Bacillati</taxon>
        <taxon>Bacillota</taxon>
        <taxon>Bacilli</taxon>
        <taxon>Bacillales</taxon>
        <taxon>Bacillaceae</taxon>
        <taxon>Bacillus</taxon>
        <taxon>Bacillus cereus group</taxon>
    </lineage>
</organism>
<accession>A0A2A8FVA3</accession>
<dbReference type="GO" id="GO:0004519">
    <property type="term" value="F:endonuclease activity"/>
    <property type="evidence" value="ECO:0007669"/>
    <property type="project" value="UniProtKB-KW"/>
</dbReference>
<reference evidence="5 6" key="1">
    <citation type="submission" date="2017-09" db="EMBL/GenBank/DDBJ databases">
        <title>Large-scale bioinformatics analysis of Bacillus genomes uncovers conserved roles of natural products in bacterial physiology.</title>
        <authorList>
            <consortium name="Agbiome Team Llc"/>
            <person name="Bleich R.M."/>
            <person name="Grubbs K.J."/>
            <person name="Santa Maria K.C."/>
            <person name="Allen S.E."/>
            <person name="Farag S."/>
            <person name="Shank E.A."/>
            <person name="Bowers A."/>
        </authorList>
    </citation>
    <scope>NUCLEOTIDE SEQUENCE [LARGE SCALE GENOMIC DNA]</scope>
    <source>
        <strain evidence="5 6">AFS010764</strain>
    </source>
</reference>
<protein>
    <submittedName>
        <fullName evidence="5">Restriction endonuclease subunit S</fullName>
    </submittedName>
</protein>
<keyword evidence="5" id="KW-0378">Hydrolase</keyword>
<feature type="domain" description="Type I restriction modification DNA specificity" evidence="4">
    <location>
        <begin position="3"/>
        <end position="141"/>
    </location>
</feature>
<evidence type="ECO:0000256" key="1">
    <source>
        <dbReference type="ARBA" id="ARBA00010923"/>
    </source>
</evidence>
<name>A0A2A8FVA3_9BACI</name>
<dbReference type="RefSeq" id="WP_098102547.1">
    <property type="nucleotide sequence ID" value="NZ_NUBD01000051.1"/>
</dbReference>
<dbReference type="Proteomes" id="UP000220621">
    <property type="component" value="Unassembled WGS sequence"/>
</dbReference>
<dbReference type="InterPro" id="IPR044946">
    <property type="entry name" value="Restrct_endonuc_typeI_TRD_sf"/>
</dbReference>
<dbReference type="GO" id="GO:0003677">
    <property type="term" value="F:DNA binding"/>
    <property type="evidence" value="ECO:0007669"/>
    <property type="project" value="UniProtKB-KW"/>
</dbReference>
<keyword evidence="5" id="KW-0255">Endonuclease</keyword>